<dbReference type="EMBL" id="CP154878">
    <property type="protein sequence ID" value="XBG96526.1"/>
    <property type="molecule type" value="Genomic_DNA"/>
</dbReference>
<dbReference type="RefSeq" id="WP_347980890.1">
    <property type="nucleotide sequence ID" value="NZ_CP154878.1"/>
</dbReference>
<dbReference type="GO" id="GO:0003700">
    <property type="term" value="F:DNA-binding transcription factor activity"/>
    <property type="evidence" value="ECO:0007669"/>
    <property type="project" value="InterPro"/>
</dbReference>
<dbReference type="Pfam" id="PF07702">
    <property type="entry name" value="UTRA"/>
    <property type="match status" value="1"/>
</dbReference>
<dbReference type="InterPro" id="IPR000524">
    <property type="entry name" value="Tscrpt_reg_HTH_GntR"/>
</dbReference>
<proteinExistence type="predicted"/>
<dbReference type="InterPro" id="IPR028978">
    <property type="entry name" value="Chorismate_lyase_/UTRA_dom_sf"/>
</dbReference>
<name>A0AAU7C543_9LACO</name>
<organism evidence="6">
    <name type="scientific">Limosilactobacillus allomucosae</name>
    <dbReference type="NCBI Taxonomy" id="3142938"/>
    <lineage>
        <taxon>Bacteria</taxon>
        <taxon>Bacillati</taxon>
        <taxon>Bacillota</taxon>
        <taxon>Bacilli</taxon>
        <taxon>Lactobacillales</taxon>
        <taxon>Lactobacillaceae</taxon>
        <taxon>Limosilactobacillus</taxon>
    </lineage>
</organism>
<protein>
    <submittedName>
        <fullName evidence="6">GntR family transcriptional regulator</fullName>
    </submittedName>
</protein>
<feature type="domain" description="HTH gntR-type" evidence="5">
    <location>
        <begin position="1"/>
        <end position="69"/>
    </location>
</feature>
<dbReference type="GO" id="GO:0003677">
    <property type="term" value="F:DNA binding"/>
    <property type="evidence" value="ECO:0007669"/>
    <property type="project" value="UniProtKB-KW"/>
</dbReference>
<dbReference type="PANTHER" id="PTHR44846:SF5">
    <property type="entry name" value="HTH-TYPE TRANSCRIPTIONAL REGULATOR GMUR"/>
    <property type="match status" value="1"/>
</dbReference>
<dbReference type="FunFam" id="3.40.1410.10:FF:000008">
    <property type="entry name" value="Transcriptional regulator, GntR family"/>
    <property type="match status" value="1"/>
</dbReference>
<accession>A0AAU7C543</accession>
<evidence type="ECO:0000313" key="6">
    <source>
        <dbReference type="EMBL" id="XBG96526.1"/>
    </source>
</evidence>
<dbReference type="InterPro" id="IPR050679">
    <property type="entry name" value="Bact_HTH_transcr_reg"/>
</dbReference>
<dbReference type="CDD" id="cd07377">
    <property type="entry name" value="WHTH_GntR"/>
    <property type="match status" value="1"/>
</dbReference>
<dbReference type="AlphaFoldDB" id="A0AAU7C543"/>
<evidence type="ECO:0000256" key="4">
    <source>
        <dbReference type="ARBA" id="ARBA00023163"/>
    </source>
</evidence>
<dbReference type="InterPro" id="IPR036390">
    <property type="entry name" value="WH_DNA-bd_sf"/>
</dbReference>
<dbReference type="Gene3D" id="3.40.1410.10">
    <property type="entry name" value="Chorismate lyase-like"/>
    <property type="match status" value="1"/>
</dbReference>
<evidence type="ECO:0000259" key="5">
    <source>
        <dbReference type="PROSITE" id="PS50949"/>
    </source>
</evidence>
<evidence type="ECO:0000256" key="3">
    <source>
        <dbReference type="ARBA" id="ARBA00023125"/>
    </source>
</evidence>
<dbReference type="GO" id="GO:0045892">
    <property type="term" value="P:negative regulation of DNA-templated transcription"/>
    <property type="evidence" value="ECO:0007669"/>
    <property type="project" value="TreeGrafter"/>
</dbReference>
<dbReference type="Gene3D" id="1.10.10.10">
    <property type="entry name" value="Winged helix-like DNA-binding domain superfamily/Winged helix DNA-binding domain"/>
    <property type="match status" value="1"/>
</dbReference>
<dbReference type="SUPFAM" id="SSF64288">
    <property type="entry name" value="Chorismate lyase-like"/>
    <property type="match status" value="1"/>
</dbReference>
<dbReference type="InterPro" id="IPR011663">
    <property type="entry name" value="UTRA"/>
</dbReference>
<dbReference type="PROSITE" id="PS50949">
    <property type="entry name" value="HTH_GNTR"/>
    <property type="match status" value="1"/>
</dbReference>
<keyword evidence="2" id="KW-0805">Transcription regulation</keyword>
<evidence type="ECO:0000256" key="2">
    <source>
        <dbReference type="ARBA" id="ARBA00023015"/>
    </source>
</evidence>
<evidence type="ECO:0000256" key="1">
    <source>
        <dbReference type="ARBA" id="ARBA00022491"/>
    </source>
</evidence>
<reference evidence="6" key="1">
    <citation type="submission" date="2024-04" db="EMBL/GenBank/DDBJ databases">
        <title>Limosilactobacillus allomucosae sp. nov., a novel species isolated from wild boar faecal samples as a potential probiotics for domestic pigs.</title>
        <authorList>
            <person name="Chen B."/>
        </authorList>
    </citation>
    <scope>NUCLEOTIDE SEQUENCE</scope>
    <source>
        <strain evidence="6">WILCCON 0051</strain>
    </source>
</reference>
<dbReference type="PRINTS" id="PR00035">
    <property type="entry name" value="HTHGNTR"/>
</dbReference>
<dbReference type="PANTHER" id="PTHR44846">
    <property type="entry name" value="MANNOSYL-D-GLYCERATE TRANSPORT/METABOLISM SYSTEM REPRESSOR MNGR-RELATED"/>
    <property type="match status" value="1"/>
</dbReference>
<dbReference type="InterPro" id="IPR036388">
    <property type="entry name" value="WH-like_DNA-bd_sf"/>
</dbReference>
<keyword evidence="1" id="KW-0678">Repressor</keyword>
<dbReference type="SMART" id="SM00345">
    <property type="entry name" value="HTH_GNTR"/>
    <property type="match status" value="1"/>
</dbReference>
<sequence>MKKYQTVAEKIKERIIAGQYKPQSLLPNQSELAKEFGVSKITIKNALDRLAHEGLVYKKSGMGTCVLGIAPMLGRHDSSVDSISGLTAQQGSEHVSSKVIKFDVAFPSEDICQKLNLKSNDPVYKIIRLRLLDNEPFILEHTYMPVGLVPNLSKDVLEHSVYSYIHHELGIRFGGAYRKIHAAKPDEYDLKYLGAAQDTPILEVEQILWTVNGGNIEYSRARNLYDARSYTVVEISD</sequence>
<dbReference type="SUPFAM" id="SSF46785">
    <property type="entry name" value="Winged helix' DNA-binding domain"/>
    <property type="match status" value="1"/>
</dbReference>
<gene>
    <name evidence="6" type="ORF">ABC765_05420</name>
</gene>
<keyword evidence="4" id="KW-0804">Transcription</keyword>
<dbReference type="KEGG" id="lalo:ABC765_05420"/>
<keyword evidence="3" id="KW-0238">DNA-binding</keyword>
<dbReference type="SMART" id="SM00866">
    <property type="entry name" value="UTRA"/>
    <property type="match status" value="1"/>
</dbReference>
<dbReference type="Pfam" id="PF00392">
    <property type="entry name" value="GntR"/>
    <property type="match status" value="1"/>
</dbReference>